<dbReference type="Gene3D" id="3.40.190.290">
    <property type="match status" value="1"/>
</dbReference>
<reference evidence="7" key="1">
    <citation type="journal article" date="2019" name="Int. J. Syst. Evol. Microbiol.">
        <title>The Global Catalogue of Microorganisms (GCM) 10K type strain sequencing project: providing services to taxonomists for standard genome sequencing and annotation.</title>
        <authorList>
            <consortium name="The Broad Institute Genomics Platform"/>
            <consortium name="The Broad Institute Genome Sequencing Center for Infectious Disease"/>
            <person name="Wu L."/>
            <person name="Ma J."/>
        </authorList>
    </citation>
    <scope>NUCLEOTIDE SEQUENCE [LARGE SCALE GENOMIC DNA]</scope>
    <source>
        <strain evidence="7">JCM 31406</strain>
    </source>
</reference>
<dbReference type="Gene3D" id="1.10.10.10">
    <property type="entry name" value="Winged helix-like DNA-binding domain superfamily/Winged helix DNA-binding domain"/>
    <property type="match status" value="1"/>
</dbReference>
<dbReference type="Pfam" id="PF03466">
    <property type="entry name" value="LysR_substrate"/>
    <property type="match status" value="1"/>
</dbReference>
<dbReference type="SUPFAM" id="SSF53850">
    <property type="entry name" value="Periplasmic binding protein-like II"/>
    <property type="match status" value="1"/>
</dbReference>
<dbReference type="EMBL" id="BMQO01000005">
    <property type="protein sequence ID" value="GGS25723.1"/>
    <property type="molecule type" value="Genomic_DNA"/>
</dbReference>
<dbReference type="InterPro" id="IPR000847">
    <property type="entry name" value="LysR_HTH_N"/>
</dbReference>
<evidence type="ECO:0000313" key="7">
    <source>
        <dbReference type="Proteomes" id="UP000620633"/>
    </source>
</evidence>
<dbReference type="InterPro" id="IPR036390">
    <property type="entry name" value="WH_DNA-bd_sf"/>
</dbReference>
<evidence type="ECO:0000256" key="1">
    <source>
        <dbReference type="ARBA" id="ARBA00009437"/>
    </source>
</evidence>
<dbReference type="PANTHER" id="PTHR30126">
    <property type="entry name" value="HTH-TYPE TRANSCRIPTIONAL REGULATOR"/>
    <property type="match status" value="1"/>
</dbReference>
<evidence type="ECO:0000259" key="5">
    <source>
        <dbReference type="PROSITE" id="PS50931"/>
    </source>
</evidence>
<name>A0ABQ2SEK0_9DEIO</name>
<dbReference type="InterPro" id="IPR005119">
    <property type="entry name" value="LysR_subst-bd"/>
</dbReference>
<evidence type="ECO:0000313" key="6">
    <source>
        <dbReference type="EMBL" id="GGS25723.1"/>
    </source>
</evidence>
<keyword evidence="7" id="KW-1185">Reference proteome</keyword>
<evidence type="ECO:0000256" key="4">
    <source>
        <dbReference type="ARBA" id="ARBA00023163"/>
    </source>
</evidence>
<accession>A0ABQ2SEK0</accession>
<dbReference type="InterPro" id="IPR036388">
    <property type="entry name" value="WH-like_DNA-bd_sf"/>
</dbReference>
<gene>
    <name evidence="6" type="ORF">GCM10008961_16510</name>
</gene>
<comment type="caution">
    <text evidence="6">The sequence shown here is derived from an EMBL/GenBank/DDBJ whole genome shotgun (WGS) entry which is preliminary data.</text>
</comment>
<protein>
    <submittedName>
        <fullName evidence="6">LysR family transcriptional regulator</fullName>
    </submittedName>
</protein>
<dbReference type="CDD" id="cd05466">
    <property type="entry name" value="PBP2_LTTR_substrate"/>
    <property type="match status" value="1"/>
</dbReference>
<keyword evidence="4" id="KW-0804">Transcription</keyword>
<dbReference type="PROSITE" id="PS50931">
    <property type="entry name" value="HTH_LYSR"/>
    <property type="match status" value="1"/>
</dbReference>
<dbReference type="Proteomes" id="UP000620633">
    <property type="component" value="Unassembled WGS sequence"/>
</dbReference>
<organism evidence="6 7">
    <name type="scientific">Deinococcus knuensis</name>
    <dbReference type="NCBI Taxonomy" id="1837380"/>
    <lineage>
        <taxon>Bacteria</taxon>
        <taxon>Thermotogati</taxon>
        <taxon>Deinococcota</taxon>
        <taxon>Deinococci</taxon>
        <taxon>Deinococcales</taxon>
        <taxon>Deinococcaceae</taxon>
        <taxon>Deinococcus</taxon>
    </lineage>
</organism>
<dbReference type="PANTHER" id="PTHR30126:SF40">
    <property type="entry name" value="HTH-TYPE TRANSCRIPTIONAL REGULATOR GLTR"/>
    <property type="match status" value="1"/>
</dbReference>
<dbReference type="SUPFAM" id="SSF46785">
    <property type="entry name" value="Winged helix' DNA-binding domain"/>
    <property type="match status" value="1"/>
</dbReference>
<dbReference type="RefSeq" id="WP_189100722.1">
    <property type="nucleotide sequence ID" value="NZ_BMQO01000005.1"/>
</dbReference>
<dbReference type="Pfam" id="PF00126">
    <property type="entry name" value="HTH_1"/>
    <property type="match status" value="1"/>
</dbReference>
<keyword evidence="3" id="KW-0238">DNA-binding</keyword>
<evidence type="ECO:0000256" key="2">
    <source>
        <dbReference type="ARBA" id="ARBA00023015"/>
    </source>
</evidence>
<dbReference type="PRINTS" id="PR00039">
    <property type="entry name" value="HTHLYSR"/>
</dbReference>
<comment type="similarity">
    <text evidence="1">Belongs to the LysR transcriptional regulatory family.</text>
</comment>
<feature type="domain" description="HTH lysR-type" evidence="5">
    <location>
        <begin position="1"/>
        <end position="60"/>
    </location>
</feature>
<evidence type="ECO:0000256" key="3">
    <source>
        <dbReference type="ARBA" id="ARBA00023125"/>
    </source>
</evidence>
<proteinExistence type="inferred from homology"/>
<keyword evidence="2" id="KW-0805">Transcription regulation</keyword>
<sequence length="316" mass="33254">MRLNPEHLITFSVVAELTSVSRAATALNLSQPAVSGQLRSLQEQFGGPLYERHGRGIRLTAGGERLLPYAQAIARNVQEASGLLDGLSARRVSTLRVGFSFALTPVVSSVIRLGQEHGLKIQAETRPAAELADEVRGGTLSAALVVTSPQRTHAGLDNHRIGEDTLRLALLSGHPLAGQGYVPPHALRGERLLWAARGSGIRLQTERILEATGISAAQGGLELGSLWAVLEGVRRGHGLGILPASFLAADVQAGRVVSLGIEAPHVTVLHTLLTAPSALLSSAARTLTDVLSRHPLRALLAEATSLPQPPGPPRLP</sequence>